<evidence type="ECO:0000313" key="1">
    <source>
        <dbReference type="EMBL" id="CAB4644540.1"/>
    </source>
</evidence>
<organism evidence="1">
    <name type="scientific">freshwater metagenome</name>
    <dbReference type="NCBI Taxonomy" id="449393"/>
    <lineage>
        <taxon>unclassified sequences</taxon>
        <taxon>metagenomes</taxon>
        <taxon>ecological metagenomes</taxon>
    </lineage>
</organism>
<proteinExistence type="predicted"/>
<reference evidence="1" key="1">
    <citation type="submission" date="2020-05" db="EMBL/GenBank/DDBJ databases">
        <authorList>
            <person name="Chiriac C."/>
            <person name="Salcher M."/>
            <person name="Ghai R."/>
            <person name="Kavagutti S V."/>
        </authorList>
    </citation>
    <scope>NUCLEOTIDE SEQUENCE</scope>
</reference>
<gene>
    <name evidence="1" type="ORF">UFOPK2162_00693</name>
</gene>
<accession>A0A6J6K492</accession>
<name>A0A6J6K492_9ZZZZ</name>
<sequence length="81" mass="8925">MHARFADASSLLEQPEINKAAADAIAPAITKRRFAICFTFRKVITSLAKSVLARHEVVNQGERIGSPLRGHYPFGYDLVNA</sequence>
<protein>
    <submittedName>
        <fullName evidence="1">Unannotated protein</fullName>
    </submittedName>
</protein>
<dbReference type="AlphaFoldDB" id="A0A6J6K492"/>
<dbReference type="EMBL" id="CAEZVZ010000084">
    <property type="protein sequence ID" value="CAB4644540.1"/>
    <property type="molecule type" value="Genomic_DNA"/>
</dbReference>